<accession>A0AB35BYR7</accession>
<dbReference type="AlphaFoldDB" id="A0AB35BYR7"/>
<evidence type="ECO:0000256" key="1">
    <source>
        <dbReference type="SAM" id="Phobius"/>
    </source>
</evidence>
<gene>
    <name evidence="2" type="ORF">J7561_07110</name>
</gene>
<name>A0AB35BYR7_9GAMM</name>
<evidence type="ECO:0000313" key="2">
    <source>
        <dbReference type="EMBL" id="MBS7824972.1"/>
    </source>
</evidence>
<dbReference type="Proteomes" id="UP000680020">
    <property type="component" value="Unassembled WGS sequence"/>
</dbReference>
<dbReference type="EMBL" id="JAGIBU010000005">
    <property type="protein sequence ID" value="MBS7824972.1"/>
    <property type="molecule type" value="Genomic_DNA"/>
</dbReference>
<organism evidence="2 3">
    <name type="scientific">Wohlfahrtiimonas chitiniclastica</name>
    <dbReference type="NCBI Taxonomy" id="400946"/>
    <lineage>
        <taxon>Bacteria</taxon>
        <taxon>Pseudomonadati</taxon>
        <taxon>Pseudomonadota</taxon>
        <taxon>Gammaproteobacteria</taxon>
        <taxon>Cardiobacteriales</taxon>
        <taxon>Ignatzschineriaceae</taxon>
        <taxon>Wohlfahrtiimonas</taxon>
    </lineage>
</organism>
<keyword evidence="1" id="KW-0812">Transmembrane</keyword>
<feature type="transmembrane region" description="Helical" evidence="1">
    <location>
        <begin position="124"/>
        <end position="146"/>
    </location>
</feature>
<reference evidence="2" key="1">
    <citation type="submission" date="2021-03" db="EMBL/GenBank/DDBJ databases">
        <title>Identification and antibiotic profiling of Wohlfahrtiimonas chitiniclastica, an underestimated human pathogen.</title>
        <authorList>
            <person name="Kopf A."/>
            <person name="Bunk B."/>
            <person name="Coldewey S."/>
            <person name="Gunzer F."/>
            <person name="Riedel T."/>
            <person name="Schroettner P."/>
        </authorList>
    </citation>
    <scope>NUCLEOTIDE SEQUENCE</scope>
    <source>
        <strain evidence="2">DSM 100917</strain>
    </source>
</reference>
<feature type="transmembrane region" description="Helical" evidence="1">
    <location>
        <begin position="59"/>
        <end position="80"/>
    </location>
</feature>
<sequence length="186" mass="21399">MRAILIIFFKKAHTFHEIVYYVRRDAELFYDKLTKNLANNVRKLRSKVMERALNIHQKLGILLSTGGLILLISFGIGYFFASNGMMHHHITYLGLVKFLAATVILMMLFYCMAFVVLKVAGDHMIWLSLAGMLLLSHYIYCVVMIYDVTMVHTPTISLLSICHYPFVISYCVLGIVRWAMLLKSPE</sequence>
<keyword evidence="1" id="KW-0472">Membrane</keyword>
<keyword evidence="1" id="KW-1133">Transmembrane helix</keyword>
<comment type="caution">
    <text evidence="2">The sequence shown here is derived from an EMBL/GenBank/DDBJ whole genome shotgun (WGS) entry which is preliminary data.</text>
</comment>
<protein>
    <submittedName>
        <fullName evidence="2">Uncharacterized protein</fullName>
    </submittedName>
</protein>
<feature type="transmembrane region" description="Helical" evidence="1">
    <location>
        <begin position="92"/>
        <end position="117"/>
    </location>
</feature>
<evidence type="ECO:0000313" key="3">
    <source>
        <dbReference type="Proteomes" id="UP000680020"/>
    </source>
</evidence>
<feature type="transmembrane region" description="Helical" evidence="1">
    <location>
        <begin position="158"/>
        <end position="180"/>
    </location>
</feature>
<proteinExistence type="predicted"/>